<evidence type="ECO:0000313" key="2">
    <source>
        <dbReference type="EMBL" id="KAK3891766.1"/>
    </source>
</evidence>
<feature type="transmembrane region" description="Helical" evidence="1">
    <location>
        <begin position="160"/>
        <end position="182"/>
    </location>
</feature>
<dbReference type="EMBL" id="JAWQEG010000305">
    <property type="protein sequence ID" value="KAK3891766.1"/>
    <property type="molecule type" value="Genomic_DNA"/>
</dbReference>
<dbReference type="AlphaFoldDB" id="A0AAE1GH74"/>
<reference evidence="2" key="1">
    <citation type="submission" date="2023-10" db="EMBL/GenBank/DDBJ databases">
        <title>Genome assemblies of two species of porcelain crab, Petrolisthes cinctipes and Petrolisthes manimaculis (Anomura: Porcellanidae).</title>
        <authorList>
            <person name="Angst P."/>
        </authorList>
    </citation>
    <scope>NUCLEOTIDE SEQUENCE</scope>
    <source>
        <strain evidence="2">PB745_01</strain>
        <tissue evidence="2">Gill</tissue>
    </source>
</reference>
<accession>A0AAE1GH74</accession>
<evidence type="ECO:0000256" key="1">
    <source>
        <dbReference type="SAM" id="Phobius"/>
    </source>
</evidence>
<evidence type="ECO:0000313" key="3">
    <source>
        <dbReference type="Proteomes" id="UP001286313"/>
    </source>
</evidence>
<gene>
    <name evidence="2" type="ORF">Pcinc_004346</name>
</gene>
<sequence>MSCQVTTRIFYNEETQSTVRCDDWVLRCYIPELKEALSGEDCCRRVFKPCITTQGLCYTAPLTSLLRQEMEGEYRACSSCCRFHERFLKMMNNELATRGVWPWSVAECTPPHATPTRLLTASGNCIFHAFYSDLLLRLNCTLPSAPPVVRGGLVGWLDGWLLGWLVGGLVGWWVGWMVGWLVGSTRCATLCQEEKYDASMVSSPLKSNLHALMPPHHFLHNNTNQP</sequence>
<organism evidence="2 3">
    <name type="scientific">Petrolisthes cinctipes</name>
    <name type="common">Flat porcelain crab</name>
    <dbReference type="NCBI Taxonomy" id="88211"/>
    <lineage>
        <taxon>Eukaryota</taxon>
        <taxon>Metazoa</taxon>
        <taxon>Ecdysozoa</taxon>
        <taxon>Arthropoda</taxon>
        <taxon>Crustacea</taxon>
        <taxon>Multicrustacea</taxon>
        <taxon>Malacostraca</taxon>
        <taxon>Eumalacostraca</taxon>
        <taxon>Eucarida</taxon>
        <taxon>Decapoda</taxon>
        <taxon>Pleocyemata</taxon>
        <taxon>Anomura</taxon>
        <taxon>Galatheoidea</taxon>
        <taxon>Porcellanidae</taxon>
        <taxon>Petrolisthes</taxon>
    </lineage>
</organism>
<keyword evidence="1" id="KW-1133">Transmembrane helix</keyword>
<feature type="non-terminal residue" evidence="2">
    <location>
        <position position="1"/>
    </location>
</feature>
<protein>
    <submittedName>
        <fullName evidence="2">Uncharacterized protein</fullName>
    </submittedName>
</protein>
<name>A0AAE1GH74_PETCI</name>
<comment type="caution">
    <text evidence="2">The sequence shown here is derived from an EMBL/GenBank/DDBJ whole genome shotgun (WGS) entry which is preliminary data.</text>
</comment>
<keyword evidence="1" id="KW-0472">Membrane</keyword>
<keyword evidence="1" id="KW-0812">Transmembrane</keyword>
<dbReference type="Proteomes" id="UP001286313">
    <property type="component" value="Unassembled WGS sequence"/>
</dbReference>
<proteinExistence type="predicted"/>
<keyword evidence="3" id="KW-1185">Reference proteome</keyword>